<dbReference type="PANTHER" id="PTHR46825:SF9">
    <property type="entry name" value="BETA-LACTAMASE-RELATED DOMAIN-CONTAINING PROTEIN"/>
    <property type="match status" value="1"/>
</dbReference>
<dbReference type="OrthoDB" id="5946976at2759"/>
<dbReference type="Pfam" id="PF00144">
    <property type="entry name" value="Beta-lactamase"/>
    <property type="match status" value="1"/>
</dbReference>
<dbReference type="RefSeq" id="XP_033460993.1">
    <property type="nucleotide sequence ID" value="XM_033601210.1"/>
</dbReference>
<keyword evidence="4" id="KW-1185">Reference proteome</keyword>
<proteinExistence type="inferred from homology"/>
<protein>
    <submittedName>
        <fullName evidence="5">Beta-lactamase/transpeptidase-like protein</fullName>
    </submittedName>
</protein>
<comment type="similarity">
    <text evidence="1">Belongs to the peptidase S12 family.</text>
</comment>
<dbReference type="InterPro" id="IPR001466">
    <property type="entry name" value="Beta-lactam-related"/>
</dbReference>
<dbReference type="GeneID" id="54359010"/>
<evidence type="ECO:0000259" key="3">
    <source>
        <dbReference type="Pfam" id="PF00144"/>
    </source>
</evidence>
<dbReference type="Gene3D" id="3.40.710.10">
    <property type="entry name" value="DD-peptidase/beta-lactamase superfamily"/>
    <property type="match status" value="1"/>
</dbReference>
<feature type="region of interest" description="Disordered" evidence="2">
    <location>
        <begin position="383"/>
        <end position="415"/>
    </location>
</feature>
<gene>
    <name evidence="5" type="ORF">K489DRAFT_317024</name>
</gene>
<reference evidence="5" key="1">
    <citation type="submission" date="2020-01" db="EMBL/GenBank/DDBJ databases">
        <authorList>
            <consortium name="DOE Joint Genome Institute"/>
            <person name="Haridas S."/>
            <person name="Albert R."/>
            <person name="Binder M."/>
            <person name="Bloem J."/>
            <person name="Labutti K."/>
            <person name="Salamov A."/>
            <person name="Andreopoulos B."/>
            <person name="Baker S.E."/>
            <person name="Barry K."/>
            <person name="Bills G."/>
            <person name="Bluhm B.H."/>
            <person name="Cannon C."/>
            <person name="Castanera R."/>
            <person name="Culley D.E."/>
            <person name="Daum C."/>
            <person name="Ezra D."/>
            <person name="Gonzalez J.B."/>
            <person name="Henrissat B."/>
            <person name="Kuo A."/>
            <person name="Liang C."/>
            <person name="Lipzen A."/>
            <person name="Lutzoni F."/>
            <person name="Magnuson J."/>
            <person name="Mondo S."/>
            <person name="Nolan M."/>
            <person name="Ohm R."/>
            <person name="Pangilinan J."/>
            <person name="Park H.-J."/>
            <person name="Ramirez L."/>
            <person name="Alfaro M."/>
            <person name="Sun H."/>
            <person name="Tritt A."/>
            <person name="Yoshinaga Y."/>
            <person name="Zwiers L.-H."/>
            <person name="Turgeon B.G."/>
            <person name="Goodwin S.B."/>
            <person name="Spatafora J.W."/>
            <person name="Crous P.W."/>
            <person name="Grigoriev I.V."/>
        </authorList>
    </citation>
    <scope>NUCLEOTIDE SEQUENCE</scope>
    <source>
        <strain evidence="5">CBS 342.82</strain>
    </source>
</reference>
<feature type="domain" description="Beta-lactamase-related" evidence="3">
    <location>
        <begin position="9"/>
        <end position="351"/>
    </location>
</feature>
<evidence type="ECO:0000313" key="4">
    <source>
        <dbReference type="Proteomes" id="UP000504637"/>
    </source>
</evidence>
<dbReference type="Proteomes" id="UP000504637">
    <property type="component" value="Unplaced"/>
</dbReference>
<organism evidence="5">
    <name type="scientific">Dissoconium aciculare CBS 342.82</name>
    <dbReference type="NCBI Taxonomy" id="1314786"/>
    <lineage>
        <taxon>Eukaryota</taxon>
        <taxon>Fungi</taxon>
        <taxon>Dikarya</taxon>
        <taxon>Ascomycota</taxon>
        <taxon>Pezizomycotina</taxon>
        <taxon>Dothideomycetes</taxon>
        <taxon>Dothideomycetidae</taxon>
        <taxon>Mycosphaerellales</taxon>
        <taxon>Dissoconiaceae</taxon>
        <taxon>Dissoconium</taxon>
    </lineage>
</organism>
<dbReference type="PANTHER" id="PTHR46825">
    <property type="entry name" value="D-ALANYL-D-ALANINE-CARBOXYPEPTIDASE/ENDOPEPTIDASE AMPH"/>
    <property type="match status" value="1"/>
</dbReference>
<dbReference type="AlphaFoldDB" id="A0A6J3MAV1"/>
<reference evidence="5" key="2">
    <citation type="submission" date="2020-04" db="EMBL/GenBank/DDBJ databases">
        <authorList>
            <consortium name="NCBI Genome Project"/>
        </authorList>
    </citation>
    <scope>NUCLEOTIDE SEQUENCE</scope>
    <source>
        <strain evidence="5">CBS 342.82</strain>
    </source>
</reference>
<accession>A0A6J3MAV1</accession>
<dbReference type="SUPFAM" id="SSF56601">
    <property type="entry name" value="beta-lactamase/transpeptidase-like"/>
    <property type="match status" value="1"/>
</dbReference>
<evidence type="ECO:0000256" key="2">
    <source>
        <dbReference type="SAM" id="MobiDB-lite"/>
    </source>
</evidence>
<reference evidence="5" key="3">
    <citation type="submission" date="2025-08" db="UniProtKB">
        <authorList>
            <consortium name="RefSeq"/>
        </authorList>
    </citation>
    <scope>IDENTIFICATION</scope>
    <source>
        <strain evidence="5">CBS 342.82</strain>
    </source>
</reference>
<dbReference type="InterPro" id="IPR012338">
    <property type="entry name" value="Beta-lactam/transpept-like"/>
</dbReference>
<feature type="compositionally biased region" description="Basic and acidic residues" evidence="2">
    <location>
        <begin position="395"/>
        <end position="404"/>
    </location>
</feature>
<dbReference type="InterPro" id="IPR050491">
    <property type="entry name" value="AmpC-like"/>
</dbReference>
<sequence>MDLLKTPAFAAHVESLLKEHHTPGVSIAIVHDDTFSSAAFGKSVISSDAGSEERDCTPDTLFDIASCSKSLTAAAVALLVEDDVNFPNVKWDSKMSDLLPEDFVLEKDEYTRDVTIEDILSHRSGLPSHDSVYMGTKAKRPDTAKSITRKLRHLPLAKPIRSSHMYCNLMFTVATHLIETLTDKTFSEFLQERIFAPLNLTSTFLQPSSVPPADRDSRLACGYSYRESTSTYHAIPVFDTPEDQGAGSIITSVNDYIVYVHALMTHAPPFTQAIQKALVTPRFALPEYNDDRERLQSSTLIGLGWEIFYYRGHRVVQHDGSISGLTSTHFFLPARNFAAVILCNGDAGYPAVAALVRELIDQTLGVEPSQRLDWPEIFTRGRGVRGEAESEDADGEQKNEEEKAPSSIDTAGAKDMAELTLADQPEKERGSEEKYIPPPFPTSDLPLDRFTGEYHHAGYDSFVVGVRASPEGGEALFIDAADRCMGFGIALEFVCRAEAGGDASSPSPSEVKFLAYLTDVDECETEILEAVFVVDGDDRTDAGGKIGKARRLGINLDEDIEGLIWFERV</sequence>
<evidence type="ECO:0000313" key="5">
    <source>
        <dbReference type="RefSeq" id="XP_033460993.1"/>
    </source>
</evidence>
<evidence type="ECO:0000256" key="1">
    <source>
        <dbReference type="ARBA" id="ARBA00038215"/>
    </source>
</evidence>
<name>A0A6J3MAV1_9PEZI</name>